<proteinExistence type="predicted"/>
<dbReference type="OrthoDB" id="2984396at2759"/>
<keyword evidence="4" id="KW-1185">Reference proteome</keyword>
<feature type="signal peptide" evidence="2">
    <location>
        <begin position="1"/>
        <end position="16"/>
    </location>
</feature>
<evidence type="ECO:0000313" key="3">
    <source>
        <dbReference type="EMBL" id="KAF5357374.1"/>
    </source>
</evidence>
<comment type="caution">
    <text evidence="3">The sequence shown here is derived from an EMBL/GenBank/DDBJ whole genome shotgun (WGS) entry which is preliminary data.</text>
</comment>
<gene>
    <name evidence="3" type="ORF">D9758_005867</name>
</gene>
<dbReference type="AlphaFoldDB" id="A0A8H5G2Z7"/>
<feature type="chain" id="PRO_5034292880" evidence="2">
    <location>
        <begin position="17"/>
        <end position="239"/>
    </location>
</feature>
<name>A0A8H5G2Z7_9AGAR</name>
<dbReference type="Proteomes" id="UP000559256">
    <property type="component" value="Unassembled WGS sequence"/>
</dbReference>
<sequence>MKSFLKILSFVAVVSAQSFNVTVNETDTSQITFGGGAGDASLCKFDAQGNQIIGGQPGCYNVQPQPPCTEFAAMGQLNTSFASWKFKGSALYITSLLSNFSPLFNVDIDGNVTEVDGAQIGRDSRAFTCFSLFSVQGLDPTKEHTVNLTIKGSSPNSQLQSTTDDSPFAAGPLSLISYTYTASNDSASTSPSTNSSASNSTDSTGSDNSNATSDNGSDRLATTMFPALVMVLAVYFGIN</sequence>
<evidence type="ECO:0000313" key="4">
    <source>
        <dbReference type="Proteomes" id="UP000559256"/>
    </source>
</evidence>
<feature type="region of interest" description="Disordered" evidence="1">
    <location>
        <begin position="184"/>
        <end position="218"/>
    </location>
</feature>
<organism evidence="3 4">
    <name type="scientific">Tetrapyrgos nigripes</name>
    <dbReference type="NCBI Taxonomy" id="182062"/>
    <lineage>
        <taxon>Eukaryota</taxon>
        <taxon>Fungi</taxon>
        <taxon>Dikarya</taxon>
        <taxon>Basidiomycota</taxon>
        <taxon>Agaricomycotina</taxon>
        <taxon>Agaricomycetes</taxon>
        <taxon>Agaricomycetidae</taxon>
        <taxon>Agaricales</taxon>
        <taxon>Marasmiineae</taxon>
        <taxon>Marasmiaceae</taxon>
        <taxon>Tetrapyrgos</taxon>
    </lineage>
</organism>
<dbReference type="Gene3D" id="2.60.120.260">
    <property type="entry name" value="Galactose-binding domain-like"/>
    <property type="match status" value="1"/>
</dbReference>
<protein>
    <submittedName>
        <fullName evidence="3">Uncharacterized protein</fullName>
    </submittedName>
</protein>
<reference evidence="3 4" key="1">
    <citation type="journal article" date="2020" name="ISME J.">
        <title>Uncovering the hidden diversity of litter-decomposition mechanisms in mushroom-forming fungi.</title>
        <authorList>
            <person name="Floudas D."/>
            <person name="Bentzer J."/>
            <person name="Ahren D."/>
            <person name="Johansson T."/>
            <person name="Persson P."/>
            <person name="Tunlid A."/>
        </authorList>
    </citation>
    <scope>NUCLEOTIDE SEQUENCE [LARGE SCALE GENOMIC DNA]</scope>
    <source>
        <strain evidence="3 4">CBS 291.85</strain>
    </source>
</reference>
<feature type="compositionally biased region" description="Low complexity" evidence="1">
    <location>
        <begin position="184"/>
        <end position="215"/>
    </location>
</feature>
<accession>A0A8H5G2Z7</accession>
<dbReference type="EMBL" id="JAACJM010000052">
    <property type="protein sequence ID" value="KAF5357374.1"/>
    <property type="molecule type" value="Genomic_DNA"/>
</dbReference>
<keyword evidence="2" id="KW-0732">Signal</keyword>
<evidence type="ECO:0000256" key="1">
    <source>
        <dbReference type="SAM" id="MobiDB-lite"/>
    </source>
</evidence>
<evidence type="ECO:0000256" key="2">
    <source>
        <dbReference type="SAM" id="SignalP"/>
    </source>
</evidence>